<evidence type="ECO:0000313" key="4">
    <source>
        <dbReference type="EMBL" id="KAJ8400180.1"/>
    </source>
</evidence>
<evidence type="ECO:0000313" key="5">
    <source>
        <dbReference type="Proteomes" id="UP001221898"/>
    </source>
</evidence>
<reference evidence="4" key="1">
    <citation type="journal article" date="2023" name="Science">
        <title>Genome structures resolve the early diversification of teleost fishes.</title>
        <authorList>
            <person name="Parey E."/>
            <person name="Louis A."/>
            <person name="Montfort J."/>
            <person name="Bouchez O."/>
            <person name="Roques C."/>
            <person name="Iampietro C."/>
            <person name="Lluch J."/>
            <person name="Castinel A."/>
            <person name="Donnadieu C."/>
            <person name="Desvignes T."/>
            <person name="Floi Bucao C."/>
            <person name="Jouanno E."/>
            <person name="Wen M."/>
            <person name="Mejri S."/>
            <person name="Dirks R."/>
            <person name="Jansen H."/>
            <person name="Henkel C."/>
            <person name="Chen W.J."/>
            <person name="Zahm M."/>
            <person name="Cabau C."/>
            <person name="Klopp C."/>
            <person name="Thompson A.W."/>
            <person name="Robinson-Rechavi M."/>
            <person name="Braasch I."/>
            <person name="Lecointre G."/>
            <person name="Bobe J."/>
            <person name="Postlethwait J.H."/>
            <person name="Berthelot C."/>
            <person name="Roest Crollius H."/>
            <person name="Guiguen Y."/>
        </authorList>
    </citation>
    <scope>NUCLEOTIDE SEQUENCE</scope>
    <source>
        <strain evidence="4">NC1722</strain>
    </source>
</reference>
<sequence>MFEQLMENVLQPVPASVCVVYLDDILVHTSTCTAALTNLRTVFELIAKANLRLNPVKCSLFRRQTSFLEHVVSKRGVSSDPAKVEAVEKWQLPTSTGEVRSFLGLASYYRRFITGFANIARPLHQLTEKGQRFTRSPASQDAFDRLRKALITAPVLAIPEMKRSARCFSG</sequence>
<dbReference type="Proteomes" id="UP001221898">
    <property type="component" value="Unassembled WGS sequence"/>
</dbReference>
<evidence type="ECO:0000256" key="2">
    <source>
        <dbReference type="ARBA" id="ARBA00012180"/>
    </source>
</evidence>
<dbReference type="InterPro" id="IPR043128">
    <property type="entry name" value="Rev_trsase/Diguanyl_cyclase"/>
</dbReference>
<keyword evidence="5" id="KW-1185">Reference proteome</keyword>
<name>A0AAD7SCS6_9TELE</name>
<dbReference type="Gene3D" id="3.30.70.270">
    <property type="match status" value="2"/>
</dbReference>
<dbReference type="GO" id="GO:0004523">
    <property type="term" value="F:RNA-DNA hybrid ribonuclease activity"/>
    <property type="evidence" value="ECO:0007669"/>
    <property type="project" value="UniProtKB-EC"/>
</dbReference>
<organism evidence="4 5">
    <name type="scientific">Aldrovandia affinis</name>
    <dbReference type="NCBI Taxonomy" id="143900"/>
    <lineage>
        <taxon>Eukaryota</taxon>
        <taxon>Metazoa</taxon>
        <taxon>Chordata</taxon>
        <taxon>Craniata</taxon>
        <taxon>Vertebrata</taxon>
        <taxon>Euteleostomi</taxon>
        <taxon>Actinopterygii</taxon>
        <taxon>Neopterygii</taxon>
        <taxon>Teleostei</taxon>
        <taxon>Notacanthiformes</taxon>
        <taxon>Halosauridae</taxon>
        <taxon>Aldrovandia</taxon>
    </lineage>
</organism>
<evidence type="ECO:0000259" key="3">
    <source>
        <dbReference type="PROSITE" id="PS50878"/>
    </source>
</evidence>
<dbReference type="PANTHER" id="PTHR33064">
    <property type="entry name" value="POL PROTEIN"/>
    <property type="match status" value="1"/>
</dbReference>
<proteinExistence type="inferred from homology"/>
<comment type="caution">
    <text evidence="4">The sequence shown here is derived from an EMBL/GenBank/DDBJ whole genome shotgun (WGS) entry which is preliminary data.</text>
</comment>
<gene>
    <name evidence="4" type="ORF">AAFF_G00398740</name>
</gene>
<accession>A0AAD7SCS6</accession>
<dbReference type="PROSITE" id="PS50878">
    <property type="entry name" value="RT_POL"/>
    <property type="match status" value="1"/>
</dbReference>
<dbReference type="FunFam" id="3.30.70.270:FF:000020">
    <property type="entry name" value="Transposon Tf2-6 polyprotein-like Protein"/>
    <property type="match status" value="1"/>
</dbReference>
<dbReference type="Pfam" id="PF00078">
    <property type="entry name" value="RVT_1"/>
    <property type="match status" value="1"/>
</dbReference>
<dbReference type="PANTHER" id="PTHR33064:SF37">
    <property type="entry name" value="RIBONUCLEASE H"/>
    <property type="match status" value="1"/>
</dbReference>
<dbReference type="EMBL" id="JAINUG010000078">
    <property type="protein sequence ID" value="KAJ8400180.1"/>
    <property type="molecule type" value="Genomic_DNA"/>
</dbReference>
<dbReference type="EC" id="3.1.26.4" evidence="2"/>
<dbReference type="AlphaFoldDB" id="A0AAD7SCS6"/>
<dbReference type="SUPFAM" id="SSF56672">
    <property type="entry name" value="DNA/RNA polymerases"/>
    <property type="match status" value="1"/>
</dbReference>
<feature type="domain" description="Reverse transcriptase" evidence="3">
    <location>
        <begin position="1"/>
        <end position="72"/>
    </location>
</feature>
<protein>
    <recommendedName>
        <fullName evidence="2">ribonuclease H</fullName>
        <ecNumber evidence="2">3.1.26.4</ecNumber>
    </recommendedName>
</protein>
<evidence type="ECO:0000256" key="1">
    <source>
        <dbReference type="ARBA" id="ARBA00010879"/>
    </source>
</evidence>
<dbReference type="InterPro" id="IPR051320">
    <property type="entry name" value="Viral_Replic_Matur_Polypro"/>
</dbReference>
<comment type="similarity">
    <text evidence="1">Belongs to the beta type-B retroviral polymerase family. HERV class-II K(HML-2) pol subfamily.</text>
</comment>
<dbReference type="InterPro" id="IPR043502">
    <property type="entry name" value="DNA/RNA_pol_sf"/>
</dbReference>
<dbReference type="InterPro" id="IPR000477">
    <property type="entry name" value="RT_dom"/>
</dbReference>